<dbReference type="Gene3D" id="2.40.50.230">
    <property type="entry name" value="Gp5 N-terminal domain"/>
    <property type="match status" value="1"/>
</dbReference>
<gene>
    <name evidence="2" type="ORF">GGD40_001098</name>
</gene>
<accession>A0A7Z0B556</accession>
<keyword evidence="3" id="KW-1185">Reference proteome</keyword>
<evidence type="ECO:0000259" key="1">
    <source>
        <dbReference type="Pfam" id="PF04717"/>
    </source>
</evidence>
<dbReference type="Pfam" id="PF04717">
    <property type="entry name" value="Phage_base_V"/>
    <property type="match status" value="1"/>
</dbReference>
<dbReference type="EMBL" id="JACCAS010000001">
    <property type="protein sequence ID" value="NYH21619.1"/>
    <property type="molecule type" value="Genomic_DNA"/>
</dbReference>
<organism evidence="2 3">
    <name type="scientific">Paraburkholderia bryophila</name>
    <dbReference type="NCBI Taxonomy" id="420952"/>
    <lineage>
        <taxon>Bacteria</taxon>
        <taxon>Pseudomonadati</taxon>
        <taxon>Pseudomonadota</taxon>
        <taxon>Betaproteobacteria</taxon>
        <taxon>Burkholderiales</taxon>
        <taxon>Burkholderiaceae</taxon>
        <taxon>Paraburkholderia</taxon>
    </lineage>
</organism>
<dbReference type="InterPro" id="IPR037026">
    <property type="entry name" value="Vgr_OB-fold_dom_sf"/>
</dbReference>
<protein>
    <submittedName>
        <fullName evidence="2">Uncharacterized protein involved in type VI secretion and phage assembly</fullName>
    </submittedName>
</protein>
<name>A0A7Z0B556_9BURK</name>
<dbReference type="SUPFAM" id="SSF69255">
    <property type="entry name" value="gp5 N-terminal domain-like"/>
    <property type="match status" value="1"/>
</dbReference>
<sequence>MHFQSPIVVGPANADVYTNPLNPMNRIKVRFHRHRLNNDNEKASCRARAAMSDASGGYVGVHVSTVGEEVLINWVNGDCDRPFVTGCVYNGAANPHWHSKGL</sequence>
<dbReference type="AlphaFoldDB" id="A0A7Z0B556"/>
<evidence type="ECO:0000313" key="2">
    <source>
        <dbReference type="EMBL" id="NYH21619.1"/>
    </source>
</evidence>
<reference evidence="2 3" key="1">
    <citation type="submission" date="2020-07" db="EMBL/GenBank/DDBJ databases">
        <title>Exploring microbial biodiversity for novel pathways involved in the catabolism of aromatic compounds derived from lignin.</title>
        <authorList>
            <person name="Elkins J."/>
        </authorList>
    </citation>
    <scope>NUCLEOTIDE SEQUENCE [LARGE SCALE GENOMIC DNA]</scope>
    <source>
        <strain evidence="2 3">H2C3C</strain>
    </source>
</reference>
<evidence type="ECO:0000313" key="3">
    <source>
        <dbReference type="Proteomes" id="UP000540929"/>
    </source>
</evidence>
<dbReference type="InterPro" id="IPR006531">
    <property type="entry name" value="Gp5/Vgr_OB"/>
</dbReference>
<dbReference type="RefSeq" id="WP_179743024.1">
    <property type="nucleotide sequence ID" value="NZ_JACCAS010000001.1"/>
</dbReference>
<comment type="caution">
    <text evidence="2">The sequence shown here is derived from an EMBL/GenBank/DDBJ whole genome shotgun (WGS) entry which is preliminary data.</text>
</comment>
<dbReference type="Proteomes" id="UP000540929">
    <property type="component" value="Unassembled WGS sequence"/>
</dbReference>
<feature type="domain" description="Gp5/Type VI secretion system Vgr protein OB-fold" evidence="1">
    <location>
        <begin position="23"/>
        <end position="89"/>
    </location>
</feature>
<proteinExistence type="predicted"/>